<dbReference type="Gene3D" id="3.40.50.1000">
    <property type="entry name" value="HAD superfamily/HAD-like"/>
    <property type="match status" value="1"/>
</dbReference>
<organism evidence="1 2">
    <name type="scientific">Reichenbachiella faecimaris</name>
    <dbReference type="NCBI Taxonomy" id="692418"/>
    <lineage>
        <taxon>Bacteria</taxon>
        <taxon>Pseudomonadati</taxon>
        <taxon>Bacteroidota</taxon>
        <taxon>Cytophagia</taxon>
        <taxon>Cytophagales</taxon>
        <taxon>Reichenbachiellaceae</taxon>
        <taxon>Reichenbachiella</taxon>
    </lineage>
</organism>
<dbReference type="SFLD" id="SFLDG01129">
    <property type="entry name" value="C1.5:_HAD__Beta-PGM__Phosphata"/>
    <property type="match status" value="1"/>
</dbReference>
<dbReference type="STRING" id="692418.SAMN04488029_0873"/>
<dbReference type="NCBIfam" id="TIGR01509">
    <property type="entry name" value="HAD-SF-IA-v3"/>
    <property type="match status" value="1"/>
</dbReference>
<dbReference type="PANTHER" id="PTHR43611">
    <property type="entry name" value="ALPHA-D-GLUCOSE 1-PHOSPHATE PHOSPHATASE"/>
    <property type="match status" value="1"/>
</dbReference>
<gene>
    <name evidence="1" type="ORF">SAMN04488029_0873</name>
</gene>
<proteinExistence type="predicted"/>
<dbReference type="SFLD" id="SFLDS00003">
    <property type="entry name" value="Haloacid_Dehalogenase"/>
    <property type="match status" value="1"/>
</dbReference>
<dbReference type="InterPro" id="IPR036412">
    <property type="entry name" value="HAD-like_sf"/>
</dbReference>
<accession>A0A1W2G779</accession>
<dbReference type="EMBL" id="FWYF01000001">
    <property type="protein sequence ID" value="SMD32527.1"/>
    <property type="molecule type" value="Genomic_DNA"/>
</dbReference>
<dbReference type="InterPro" id="IPR023198">
    <property type="entry name" value="PGP-like_dom2"/>
</dbReference>
<dbReference type="CDD" id="cd02603">
    <property type="entry name" value="HAD_sEH-N_like"/>
    <property type="match status" value="1"/>
</dbReference>
<evidence type="ECO:0000313" key="2">
    <source>
        <dbReference type="Proteomes" id="UP000192472"/>
    </source>
</evidence>
<dbReference type="PANTHER" id="PTHR43611:SF3">
    <property type="entry name" value="FLAVIN MONONUCLEOTIDE HYDROLASE 1, CHLOROPLATIC"/>
    <property type="match status" value="1"/>
</dbReference>
<dbReference type="OrthoDB" id="9797415at2"/>
<dbReference type="GO" id="GO:0016787">
    <property type="term" value="F:hydrolase activity"/>
    <property type="evidence" value="ECO:0007669"/>
    <property type="project" value="UniProtKB-KW"/>
</dbReference>
<dbReference type="Pfam" id="PF00702">
    <property type="entry name" value="Hydrolase"/>
    <property type="match status" value="1"/>
</dbReference>
<keyword evidence="2" id="KW-1185">Reference proteome</keyword>
<sequence length="205" mass="23457">MNIKTIIFDLGGVIIDLDFKRTPKAFSQLTGWPFDDIFKLYFEPGLFQNYEKGLIKDQELRSGINDLFGAQLSDTQIDEAWCAMLGFVPKARLDFMNELRKNYQVLVLSNTNAIHVAAFNQTIKEVSAENSLEAFVDKVYFSHEMGMRKPDLEIYEELLKQSNIKAEECMFLDDTQHNLDGAAQLGIHTMHITHPDQIFNLATDV</sequence>
<dbReference type="RefSeq" id="WP_084371182.1">
    <property type="nucleotide sequence ID" value="NZ_FWYF01000001.1"/>
</dbReference>
<dbReference type="SUPFAM" id="SSF56784">
    <property type="entry name" value="HAD-like"/>
    <property type="match status" value="1"/>
</dbReference>
<dbReference type="InterPro" id="IPR023214">
    <property type="entry name" value="HAD_sf"/>
</dbReference>
<evidence type="ECO:0000313" key="1">
    <source>
        <dbReference type="EMBL" id="SMD32527.1"/>
    </source>
</evidence>
<name>A0A1W2G779_REIFA</name>
<dbReference type="AlphaFoldDB" id="A0A1W2G779"/>
<dbReference type="Proteomes" id="UP000192472">
    <property type="component" value="Unassembled WGS sequence"/>
</dbReference>
<protein>
    <submittedName>
        <fullName evidence="1">Putative hydrolase of the HAD superfamily</fullName>
    </submittedName>
</protein>
<reference evidence="1 2" key="1">
    <citation type="submission" date="2017-04" db="EMBL/GenBank/DDBJ databases">
        <authorList>
            <person name="Afonso C.L."/>
            <person name="Miller P.J."/>
            <person name="Scott M.A."/>
            <person name="Spackman E."/>
            <person name="Goraichik I."/>
            <person name="Dimitrov K.M."/>
            <person name="Suarez D.L."/>
            <person name="Swayne D.E."/>
        </authorList>
    </citation>
    <scope>NUCLEOTIDE SEQUENCE [LARGE SCALE GENOMIC DNA]</scope>
    <source>
        <strain evidence="1 2">DSM 26133</strain>
    </source>
</reference>
<dbReference type="InterPro" id="IPR006439">
    <property type="entry name" value="HAD-SF_hydro_IA"/>
</dbReference>
<dbReference type="Gene3D" id="1.10.150.240">
    <property type="entry name" value="Putative phosphatase, domain 2"/>
    <property type="match status" value="1"/>
</dbReference>
<keyword evidence="1" id="KW-0378">Hydrolase</keyword>